<evidence type="ECO:0000256" key="6">
    <source>
        <dbReference type="ARBA" id="ARBA00022839"/>
    </source>
</evidence>
<dbReference type="SUPFAM" id="SSF52980">
    <property type="entry name" value="Restriction endonuclease-like"/>
    <property type="match status" value="1"/>
</dbReference>
<evidence type="ECO:0000313" key="10">
    <source>
        <dbReference type="Proteomes" id="UP000134313"/>
    </source>
</evidence>
<accession>E9M5M1</accession>
<dbReference type="GO" id="GO:0003677">
    <property type="term" value="F:DNA binding"/>
    <property type="evidence" value="ECO:0007669"/>
    <property type="project" value="InterPro"/>
</dbReference>
<evidence type="ECO:0000256" key="5">
    <source>
        <dbReference type="ARBA" id="ARBA00022801"/>
    </source>
</evidence>
<dbReference type="Gene3D" id="1.20.120.860">
    <property type="entry name" value="Herpesvirus alkaline exonuclease, N-terminal domain"/>
    <property type="match status" value="1"/>
</dbReference>
<evidence type="ECO:0000256" key="4">
    <source>
        <dbReference type="ARBA" id="ARBA00022759"/>
    </source>
</evidence>
<dbReference type="RefSeq" id="YP_004207874.1">
    <property type="nucleotide sequence ID" value="NC_015049.1"/>
</dbReference>
<evidence type="ECO:0000313" key="9">
    <source>
        <dbReference type="EMBL" id="ADW24461.1"/>
    </source>
</evidence>
<evidence type="ECO:0000256" key="1">
    <source>
        <dbReference type="ARBA" id="ARBA00022562"/>
    </source>
</evidence>
<dbReference type="HAMAP" id="MF_04009">
    <property type="entry name" value="HSV_AN"/>
    <property type="match status" value="1"/>
</dbReference>
<dbReference type="InterPro" id="IPR034720">
    <property type="entry name" value="Viral_alk_exo"/>
</dbReference>
<protein>
    <submittedName>
        <fullName evidence="8">Alkaline exonuclease</fullName>
    </submittedName>
</protein>
<dbReference type="OrthoDB" id="4574at10239"/>
<evidence type="ECO:0000256" key="2">
    <source>
        <dbReference type="ARBA" id="ARBA00022581"/>
    </source>
</evidence>
<dbReference type="GO" id="GO:0004527">
    <property type="term" value="F:exonuclease activity"/>
    <property type="evidence" value="ECO:0007669"/>
    <property type="project" value="UniProtKB-KW"/>
</dbReference>
<dbReference type="InterPro" id="IPR001616">
    <property type="entry name" value="Herpes_alk_exo"/>
</dbReference>
<evidence type="ECO:0000313" key="8">
    <source>
        <dbReference type="EMBL" id="ADW24379.1"/>
    </source>
</evidence>
<dbReference type="Proteomes" id="UP000134313">
    <property type="component" value="Segment"/>
</dbReference>
<keyword evidence="6 8" id="KW-0269">Exonuclease</keyword>
<dbReference type="PRINTS" id="PR00924">
    <property type="entry name" value="ALKEXNUCLASE"/>
</dbReference>
<keyword evidence="4" id="KW-0255">Endonuclease</keyword>
<keyword evidence="3" id="KW-0540">Nuclease</keyword>
<dbReference type="EMBL" id="HQ698924">
    <property type="protein sequence ID" value="ADW24461.1"/>
    <property type="molecule type" value="Genomic_DNA"/>
</dbReference>
<evidence type="ECO:0000313" key="11">
    <source>
        <dbReference type="Proteomes" id="UP000164320"/>
    </source>
</evidence>
<dbReference type="Proteomes" id="UP000164320">
    <property type="component" value="Genome"/>
</dbReference>
<reference evidence="10 11" key="1">
    <citation type="journal article" date="2011" name="J. Virol.">
        <title>Identification and sequencing of a novel rodent gammaherpesvirus that establishes acute and latent infection in laboratory mice.</title>
        <authorList>
            <person name="Loh J."/>
            <person name="Zhao G."/>
            <person name="Nelson C.A."/>
            <person name="Coder P."/>
            <person name="Droit L."/>
            <person name="Handley S.A."/>
            <person name="Johnson L.S."/>
            <person name="Vachharajani P."/>
            <person name="Guzman H."/>
            <person name="Tesh R.B."/>
            <person name="Wang D."/>
            <person name="Fremont D.H."/>
            <person name="Virgin H.W."/>
        </authorList>
    </citation>
    <scope>NUCLEOTIDE SEQUENCE [LARGE SCALE GENOMIC DNA]</scope>
</reference>
<dbReference type="GeneID" id="10192229"/>
<name>E9M5M1_9GAMA</name>
<dbReference type="GO" id="GO:0004519">
    <property type="term" value="F:endonuclease activity"/>
    <property type="evidence" value="ECO:0007669"/>
    <property type="project" value="UniProtKB-KW"/>
</dbReference>
<dbReference type="EMBL" id="HQ221963">
    <property type="protein sequence ID" value="ADW24379.1"/>
    <property type="molecule type" value="Genomic_DNA"/>
</dbReference>
<keyword evidence="2" id="KW-0945">Host-virus interaction</keyword>
<proteinExistence type="inferred from homology"/>
<keyword evidence="1" id="KW-1048">Host nucleus</keyword>
<evidence type="ECO:0000256" key="3">
    <source>
        <dbReference type="ARBA" id="ARBA00022722"/>
    </source>
</evidence>
<evidence type="ECO:0000256" key="7">
    <source>
        <dbReference type="ARBA" id="ARBA00023200"/>
    </source>
</evidence>
<keyword evidence="5" id="KW-0378">Hydrolase</keyword>
<gene>
    <name evidence="9" type="ORF">RHVP-L.37</name>
    <name evidence="8" type="ORF">RHVP.37</name>
</gene>
<organism evidence="8 10">
    <name type="scientific">Cricetid gammaherpesvirus 2</name>
    <dbReference type="NCBI Taxonomy" id="1605972"/>
    <lineage>
        <taxon>Viruses</taxon>
        <taxon>Duplodnaviria</taxon>
        <taxon>Heunggongvirae</taxon>
        <taxon>Peploviricota</taxon>
        <taxon>Herviviricetes</taxon>
        <taxon>Herpesvirales</taxon>
        <taxon>Orthoherpesviridae</taxon>
        <taxon>Gammaherpesvirinae</taxon>
        <taxon>Rhadinovirus</taxon>
        <taxon>Rhadinovirus cricetidgamma2</taxon>
    </lineage>
</organism>
<dbReference type="InterPro" id="IPR011335">
    <property type="entry name" value="Restrct_endonuc-II-like"/>
</dbReference>
<dbReference type="Pfam" id="PF01771">
    <property type="entry name" value="Viral_alk_exo"/>
    <property type="match status" value="1"/>
</dbReference>
<sequence length="483" mass="54780">MTPQIDFFSKKSLVDCLDGMEHEEQIDCISGLRFSAFLQTPEVQSLLSLSSTRVRVAPLRMTYYYFLFRRIGEFMGDDSVCATFEATINISSDSGLNDVYSACANTIPEILYGICLKIEAMTRGQQANGLWDILRDGVVSSSRFHWAVKKSMGSKKLFVQWPIQSNHYVAGPLAFGLRCEETVKTLLSVLIHPNVPCYNNCGFLPSACDGIFGVSLDSAFNAYIDADGSVNFEPDTIVYEIKSRYKYLFSKSECHVLSKHYTALYDNPSPANFFRFMMAIQKPGVDFLPPGKHPTERDYLLTSNEKCHMGPKKRKNLTSQHHLLQQCLIHNKDQKSILHVLTDPSITQGQISIKQTVPVDIYINPAHPYFFQVCLQHMVVQDYIAFKESYTRLGHQKNFIVSAFFRQRHFSDPKECYIGDLAKIEAGREIPVALLITPVRIPSTVLAEYLQSATDFWNKCSKETFKCAPWVQYSDYAGKTLTP</sequence>
<keyword evidence="10" id="KW-1185">Reference proteome</keyword>
<keyword evidence="7" id="KW-1035">Host cytoplasm</keyword>
<dbReference type="KEGG" id="vg:10192229"/>